<dbReference type="InterPro" id="IPR035969">
    <property type="entry name" value="Rab-GAP_TBC_sf"/>
</dbReference>
<feature type="region of interest" description="Disordered" evidence="1">
    <location>
        <begin position="1"/>
        <end position="33"/>
    </location>
</feature>
<feature type="compositionally biased region" description="Low complexity" evidence="1">
    <location>
        <begin position="58"/>
        <end position="83"/>
    </location>
</feature>
<accession>A0A168AAH5</accession>
<dbReference type="FunFam" id="1.10.472.80:FF:000026">
    <property type="entry name" value="Mitotic check point protein (Bub2)"/>
    <property type="match status" value="1"/>
</dbReference>
<keyword evidence="4" id="KW-1185">Reference proteome</keyword>
<dbReference type="STRING" id="1081102.A0A168AAH5"/>
<dbReference type="GO" id="GO:0005096">
    <property type="term" value="F:GTPase activator activity"/>
    <property type="evidence" value="ECO:0007669"/>
    <property type="project" value="TreeGrafter"/>
</dbReference>
<feature type="region of interest" description="Disordered" evidence="1">
    <location>
        <begin position="298"/>
        <end position="319"/>
    </location>
</feature>
<name>A0A168AAH5_9HYPO</name>
<gene>
    <name evidence="3" type="ORF">SPI_00671</name>
</gene>
<dbReference type="PANTHER" id="PTHR22957:SF263">
    <property type="entry name" value="MITOTIC CHECK POINT PROTEIN BUB2"/>
    <property type="match status" value="1"/>
</dbReference>
<dbReference type="EMBL" id="AZHD01000001">
    <property type="protein sequence ID" value="OAA68476.1"/>
    <property type="molecule type" value="Genomic_DNA"/>
</dbReference>
<dbReference type="GO" id="GO:0031030">
    <property type="term" value="P:negative regulation of septation initiation signaling"/>
    <property type="evidence" value="ECO:0007669"/>
    <property type="project" value="TreeGrafter"/>
</dbReference>
<evidence type="ECO:0000313" key="4">
    <source>
        <dbReference type="Proteomes" id="UP000076874"/>
    </source>
</evidence>
<comment type="caution">
    <text evidence="3">The sequence shown here is derived from an EMBL/GenBank/DDBJ whole genome shotgun (WGS) entry which is preliminary data.</text>
</comment>
<dbReference type="PROSITE" id="PS50086">
    <property type="entry name" value="TBC_RABGAP"/>
    <property type="match status" value="1"/>
</dbReference>
<feature type="domain" description="Rab-GAP TBC" evidence="2">
    <location>
        <begin position="175"/>
        <end position="445"/>
    </location>
</feature>
<sequence length="509" mass="55482">MPSPARDGVYPSPSLLPPMSLYPPPSSPSGHRTLRKLQSAHNLGAKAGNIPSMISQQRFHQQQQQQQQQQQFQQQTQFQLQPQHAQRPASPVRRNVSGSNRSPQRARASSDASNTQQTSAAANASRRPLLGRSSALDALSIDRLIRDGPPDGDVLGALNNLRWKILETGIKSDNDGMSSSRIYVWLILLDCPVLETDAYLSLVHRGASPAYSKIRNDTFRTLTTDPLFRRRVSEASLIRLLNAIAWKLHDAREGKGPKRPHPPLPTGRQSLPATQQQTFLPHDDALTKDALSMLNNGGGAGAGVSSPATNTSPAAKNRARALTLTTEGSETSVSAEPGTYVQGMNVLAAPFLYAARSEAEAFVAFHHLLTKECPGYIRGAMDGVHKGLALVDKVLAIVDSKLSLYLLSKNLSAEIYAFPSVLTLCACTPPLPEVLRLWDFLFAYGPHLNILCIVAQLMMIRNQILTSPSPNKLLRSLPALQADSIKRVTLTIIRKLPADVYAEIVNHAL</sequence>
<protein>
    <submittedName>
        <fullName evidence="3">Mitotic check point protein</fullName>
    </submittedName>
</protein>
<dbReference type="Gene3D" id="1.10.8.270">
    <property type="entry name" value="putative rabgap domain of human tbc1 domain family member 14 like domains"/>
    <property type="match status" value="2"/>
</dbReference>
<feature type="region of interest" description="Disordered" evidence="1">
    <location>
        <begin position="251"/>
        <end position="271"/>
    </location>
</feature>
<dbReference type="AlphaFoldDB" id="A0A168AAH5"/>
<dbReference type="SMART" id="SM00164">
    <property type="entry name" value="TBC"/>
    <property type="match status" value="1"/>
</dbReference>
<dbReference type="Gene3D" id="1.10.472.80">
    <property type="entry name" value="Ypt/Rab-GAP domain of gyp1p, domain 3"/>
    <property type="match status" value="1"/>
</dbReference>
<evidence type="ECO:0000259" key="2">
    <source>
        <dbReference type="PROSITE" id="PS50086"/>
    </source>
</evidence>
<feature type="compositionally biased region" description="Pro residues" evidence="1">
    <location>
        <begin position="14"/>
        <end position="27"/>
    </location>
</feature>
<organism evidence="3 4">
    <name type="scientific">Niveomyces insectorum RCEF 264</name>
    <dbReference type="NCBI Taxonomy" id="1081102"/>
    <lineage>
        <taxon>Eukaryota</taxon>
        <taxon>Fungi</taxon>
        <taxon>Dikarya</taxon>
        <taxon>Ascomycota</taxon>
        <taxon>Pezizomycotina</taxon>
        <taxon>Sordariomycetes</taxon>
        <taxon>Hypocreomycetidae</taxon>
        <taxon>Hypocreales</taxon>
        <taxon>Cordycipitaceae</taxon>
        <taxon>Niveomyces</taxon>
    </lineage>
</organism>
<proteinExistence type="predicted"/>
<dbReference type="GO" id="GO:0044732">
    <property type="term" value="C:mitotic spindle pole body"/>
    <property type="evidence" value="ECO:0007669"/>
    <property type="project" value="TreeGrafter"/>
</dbReference>
<dbReference type="InterPro" id="IPR000195">
    <property type="entry name" value="Rab-GAP-TBC_dom"/>
</dbReference>
<evidence type="ECO:0000256" key="1">
    <source>
        <dbReference type="SAM" id="MobiDB-lite"/>
    </source>
</evidence>
<dbReference type="PANTHER" id="PTHR22957">
    <property type="entry name" value="TBC1 DOMAIN FAMILY MEMBER GTPASE-ACTIVATING PROTEIN"/>
    <property type="match status" value="1"/>
</dbReference>
<evidence type="ECO:0000313" key="3">
    <source>
        <dbReference type="EMBL" id="OAA68476.1"/>
    </source>
</evidence>
<dbReference type="OrthoDB" id="10263206at2759"/>
<dbReference type="SUPFAM" id="SSF47923">
    <property type="entry name" value="Ypt/Rab-GAP domain of gyp1p"/>
    <property type="match status" value="3"/>
</dbReference>
<dbReference type="Proteomes" id="UP000076874">
    <property type="component" value="Unassembled WGS sequence"/>
</dbReference>
<dbReference type="Pfam" id="PF00566">
    <property type="entry name" value="RabGAP-TBC"/>
    <property type="match status" value="1"/>
</dbReference>
<feature type="region of interest" description="Disordered" evidence="1">
    <location>
        <begin position="58"/>
        <end position="128"/>
    </location>
</feature>
<feature type="compositionally biased region" description="Polar residues" evidence="1">
    <location>
        <begin position="110"/>
        <end position="122"/>
    </location>
</feature>
<reference evidence="3 4" key="1">
    <citation type="journal article" date="2016" name="Genome Biol. Evol.">
        <title>Divergent and convergent evolution of fungal pathogenicity.</title>
        <authorList>
            <person name="Shang Y."/>
            <person name="Xiao G."/>
            <person name="Zheng P."/>
            <person name="Cen K."/>
            <person name="Zhan S."/>
            <person name="Wang C."/>
        </authorList>
    </citation>
    <scope>NUCLEOTIDE SEQUENCE [LARGE SCALE GENOMIC DNA]</scope>
    <source>
        <strain evidence="3 4">RCEF 264</strain>
    </source>
</reference>